<feature type="compositionally biased region" description="Polar residues" evidence="1">
    <location>
        <begin position="85"/>
        <end position="94"/>
    </location>
</feature>
<reference evidence="3 4" key="1">
    <citation type="journal article" date="2022" name="Front. Cell. Infect. Microbiol.">
        <title>The Genomes of Two Strains of Taenia crassiceps the Animal Model for the Study of Human Cysticercosis.</title>
        <authorList>
            <person name="Bobes R.J."/>
            <person name="Estrada K."/>
            <person name="Rios-Valencia D.G."/>
            <person name="Calderon-Gallegos A."/>
            <person name="de la Torre P."/>
            <person name="Carrero J.C."/>
            <person name="Sanchez-Flores A."/>
            <person name="Laclette J.P."/>
        </authorList>
    </citation>
    <scope>NUCLEOTIDE SEQUENCE [LARGE SCALE GENOMIC DNA]</scope>
    <source>
        <strain evidence="3">WFUcys</strain>
    </source>
</reference>
<keyword evidence="4" id="KW-1185">Reference proteome</keyword>
<feature type="region of interest" description="Disordered" evidence="1">
    <location>
        <begin position="392"/>
        <end position="418"/>
    </location>
</feature>
<feature type="compositionally biased region" description="Low complexity" evidence="1">
    <location>
        <begin position="43"/>
        <end position="59"/>
    </location>
</feature>
<feature type="compositionally biased region" description="Pro residues" evidence="1">
    <location>
        <begin position="401"/>
        <end position="418"/>
    </location>
</feature>
<evidence type="ECO:0000259" key="2">
    <source>
        <dbReference type="PROSITE" id="PS00028"/>
    </source>
</evidence>
<accession>A0ABR4QAA2</accession>
<dbReference type="InterPro" id="IPR013087">
    <property type="entry name" value="Znf_C2H2_type"/>
</dbReference>
<protein>
    <recommendedName>
        <fullName evidence="2">C2H2-type domain-containing protein</fullName>
    </recommendedName>
</protein>
<comment type="caution">
    <text evidence="3">The sequence shown here is derived from an EMBL/GenBank/DDBJ whole genome shotgun (WGS) entry which is preliminary data.</text>
</comment>
<evidence type="ECO:0000256" key="1">
    <source>
        <dbReference type="SAM" id="MobiDB-lite"/>
    </source>
</evidence>
<feature type="compositionally biased region" description="Low complexity" evidence="1">
    <location>
        <begin position="115"/>
        <end position="128"/>
    </location>
</feature>
<gene>
    <name evidence="3" type="ORF">TcWFU_010416</name>
</gene>
<dbReference type="EMBL" id="JAKROA010000006">
    <property type="protein sequence ID" value="KAL5106481.1"/>
    <property type="molecule type" value="Genomic_DNA"/>
</dbReference>
<proteinExistence type="predicted"/>
<feature type="compositionally biased region" description="Low complexity" evidence="1">
    <location>
        <begin position="221"/>
        <end position="248"/>
    </location>
</feature>
<sequence>MSEVSAYLQPDHFDSDKKNVNDFLGQNPLLLLARTCQNIGVETKSTSSSSASSSSSKSTINGTIPIKPSNPFSVSNSLGKAPPNRTATKASTTMIPPVQSFPPVNGLTSHSPKCAQSSAPPQSSSSSATPHIAEESELYIPPSSNSLIQLARLSSSLKLPTSAACERQKRSTKPIDAPRFPLGLTGSGGASSRPPKRARRQSFGRIASSSLSGATKPLDFSSHFSSHSSPLSISSSVSPSSLRSTPPSHTTPPPAPPPAPTNPVLFDFMKNLAGLSAPTDSSSTTTATTTTTTSTTSSNNLENFFNVGSLLGTSPESLHELLVSIAHSLSERRAAESNFLLEQQQKQQQSKVLHGTISDPSTQCLYCGHVCSDMGSLVQHIYTHLASLHKQQTEAPTLPQAVPPPPPPPPPPLAPIVAPPSTSPFDLVAFYAKLLQKTPESLPSAPPPMVSTDPNALFLAWLNVFRPAYTEGLTGGANR</sequence>
<name>A0ABR4QAA2_9CEST</name>
<feature type="region of interest" description="Disordered" evidence="1">
    <location>
        <begin position="41"/>
        <end position="131"/>
    </location>
</feature>
<organism evidence="3 4">
    <name type="scientific">Taenia crassiceps</name>
    <dbReference type="NCBI Taxonomy" id="6207"/>
    <lineage>
        <taxon>Eukaryota</taxon>
        <taxon>Metazoa</taxon>
        <taxon>Spiralia</taxon>
        <taxon>Lophotrochozoa</taxon>
        <taxon>Platyhelminthes</taxon>
        <taxon>Cestoda</taxon>
        <taxon>Eucestoda</taxon>
        <taxon>Cyclophyllidea</taxon>
        <taxon>Taeniidae</taxon>
        <taxon>Taenia</taxon>
    </lineage>
</organism>
<feature type="domain" description="C2H2-type" evidence="2">
    <location>
        <begin position="364"/>
        <end position="384"/>
    </location>
</feature>
<feature type="compositionally biased region" description="Low complexity" evidence="1">
    <location>
        <begin position="279"/>
        <end position="297"/>
    </location>
</feature>
<evidence type="ECO:0000313" key="4">
    <source>
        <dbReference type="Proteomes" id="UP001651158"/>
    </source>
</evidence>
<dbReference type="PRINTS" id="PR01217">
    <property type="entry name" value="PRICHEXTENSN"/>
</dbReference>
<evidence type="ECO:0000313" key="3">
    <source>
        <dbReference type="EMBL" id="KAL5106481.1"/>
    </source>
</evidence>
<feature type="compositionally biased region" description="Pro residues" evidence="1">
    <location>
        <begin position="249"/>
        <end position="261"/>
    </location>
</feature>
<feature type="region of interest" description="Disordered" evidence="1">
    <location>
        <begin position="159"/>
        <end position="297"/>
    </location>
</feature>
<dbReference type="PROSITE" id="PS00028">
    <property type="entry name" value="ZINC_FINGER_C2H2_1"/>
    <property type="match status" value="1"/>
</dbReference>
<dbReference type="Proteomes" id="UP001651158">
    <property type="component" value="Unassembled WGS sequence"/>
</dbReference>